<dbReference type="AlphaFoldDB" id="A0A1I6L9C4"/>
<sequence length="74" mass="8423">MTTDFDDEQFEQVAQSLERWLGGQATDEVPELVLVGLLRGYADAIEEHGYVPRSWHDRVQRANLPDVPHTESNS</sequence>
<dbReference type="Proteomes" id="UP000199062">
    <property type="component" value="Unassembled WGS sequence"/>
</dbReference>
<evidence type="ECO:0000313" key="1">
    <source>
        <dbReference type="EMBL" id="SFS00085.1"/>
    </source>
</evidence>
<name>A0A1I6L9C4_9EURY</name>
<organism evidence="1 2">
    <name type="scientific">Halomicrobium zhouii</name>
    <dbReference type="NCBI Taxonomy" id="767519"/>
    <lineage>
        <taxon>Archaea</taxon>
        <taxon>Methanobacteriati</taxon>
        <taxon>Methanobacteriota</taxon>
        <taxon>Stenosarchaea group</taxon>
        <taxon>Halobacteria</taxon>
        <taxon>Halobacteriales</taxon>
        <taxon>Haloarculaceae</taxon>
        <taxon>Halomicrobium</taxon>
    </lineage>
</organism>
<dbReference type="OrthoDB" id="241397at2157"/>
<evidence type="ECO:0000313" key="2">
    <source>
        <dbReference type="Proteomes" id="UP000199062"/>
    </source>
</evidence>
<proteinExistence type="predicted"/>
<gene>
    <name evidence="1" type="ORF">SAMN05216559_2307</name>
</gene>
<dbReference type="RefSeq" id="WP_089816673.1">
    <property type="nucleotide sequence ID" value="NZ_FOZK01000002.1"/>
</dbReference>
<reference evidence="1 2" key="1">
    <citation type="submission" date="2016-10" db="EMBL/GenBank/DDBJ databases">
        <authorList>
            <person name="de Groot N.N."/>
        </authorList>
    </citation>
    <scope>NUCLEOTIDE SEQUENCE [LARGE SCALE GENOMIC DNA]</scope>
    <source>
        <strain evidence="1 2">CGMCC 1.10457</strain>
    </source>
</reference>
<keyword evidence="2" id="KW-1185">Reference proteome</keyword>
<dbReference type="EMBL" id="FOZK01000002">
    <property type="protein sequence ID" value="SFS00085.1"/>
    <property type="molecule type" value="Genomic_DNA"/>
</dbReference>
<protein>
    <submittedName>
        <fullName evidence="1">Uncharacterized protein</fullName>
    </submittedName>
</protein>
<accession>A0A1I6L9C4</accession>
<dbReference type="STRING" id="767519.SAMN05216559_2307"/>